<organism evidence="1 2">
    <name type="scientific">Clunio marinus</name>
    <dbReference type="NCBI Taxonomy" id="568069"/>
    <lineage>
        <taxon>Eukaryota</taxon>
        <taxon>Metazoa</taxon>
        <taxon>Ecdysozoa</taxon>
        <taxon>Arthropoda</taxon>
        <taxon>Hexapoda</taxon>
        <taxon>Insecta</taxon>
        <taxon>Pterygota</taxon>
        <taxon>Neoptera</taxon>
        <taxon>Endopterygota</taxon>
        <taxon>Diptera</taxon>
        <taxon>Nematocera</taxon>
        <taxon>Chironomoidea</taxon>
        <taxon>Chironomidae</taxon>
        <taxon>Clunio</taxon>
    </lineage>
</organism>
<name>A0A1J1I5S1_9DIPT</name>
<sequence length="150" mass="17511">MLKTKCVSTRLHGGHHDNDDDDDDDIIEACAIVYLHSCFNERKLSKRNSITNYHILYTKRAIDNNQIIRLKCNQQQTEFAIARFLYKQSRVEKIKCQTTNNENALRSLIESFRLFFVIYVSEIGQQLKLVGVEACYVKICCVVCKQKCRK</sequence>
<protein>
    <submittedName>
        <fullName evidence="1">CLUMA_CG007801, isoform A</fullName>
    </submittedName>
</protein>
<accession>A0A1J1I5S1</accession>
<proteinExistence type="predicted"/>
<dbReference type="AlphaFoldDB" id="A0A1J1I5S1"/>
<evidence type="ECO:0000313" key="1">
    <source>
        <dbReference type="EMBL" id="CRK94286.1"/>
    </source>
</evidence>
<evidence type="ECO:0000313" key="2">
    <source>
        <dbReference type="Proteomes" id="UP000183832"/>
    </source>
</evidence>
<reference evidence="1 2" key="1">
    <citation type="submission" date="2015-04" db="EMBL/GenBank/DDBJ databases">
        <authorList>
            <person name="Syromyatnikov M.Y."/>
            <person name="Popov V.N."/>
        </authorList>
    </citation>
    <scope>NUCLEOTIDE SEQUENCE [LARGE SCALE GENOMIC DNA]</scope>
</reference>
<dbReference type="Proteomes" id="UP000183832">
    <property type="component" value="Unassembled WGS sequence"/>
</dbReference>
<dbReference type="EMBL" id="CVRI01000038">
    <property type="protein sequence ID" value="CRK94286.1"/>
    <property type="molecule type" value="Genomic_DNA"/>
</dbReference>
<keyword evidence="2" id="KW-1185">Reference proteome</keyword>
<gene>
    <name evidence="1" type="ORF">CLUMA_CG007801</name>
</gene>